<accession>A0A9D1S118</accession>
<dbReference type="Proteomes" id="UP000824151">
    <property type="component" value="Unassembled WGS sequence"/>
</dbReference>
<comment type="caution">
    <text evidence="1">The sequence shown here is derived from an EMBL/GenBank/DDBJ whole genome shotgun (WGS) entry which is preliminary data.</text>
</comment>
<dbReference type="Gene3D" id="3.50.30.50">
    <property type="entry name" value="Putative cyclase"/>
    <property type="match status" value="1"/>
</dbReference>
<protein>
    <submittedName>
        <fullName evidence="1">Cyclase family protein</fullName>
    </submittedName>
</protein>
<dbReference type="AlphaFoldDB" id="A0A9D1S118"/>
<evidence type="ECO:0000313" key="2">
    <source>
        <dbReference type="Proteomes" id="UP000824151"/>
    </source>
</evidence>
<dbReference type="InterPro" id="IPR037175">
    <property type="entry name" value="KFase_sf"/>
</dbReference>
<proteinExistence type="predicted"/>
<evidence type="ECO:0000313" key="1">
    <source>
        <dbReference type="EMBL" id="HIW98790.1"/>
    </source>
</evidence>
<reference evidence="1" key="1">
    <citation type="journal article" date="2021" name="PeerJ">
        <title>Extensive microbial diversity within the chicken gut microbiome revealed by metagenomics and culture.</title>
        <authorList>
            <person name="Gilroy R."/>
            <person name="Ravi A."/>
            <person name="Getino M."/>
            <person name="Pursley I."/>
            <person name="Horton D.L."/>
            <person name="Alikhan N.F."/>
            <person name="Baker D."/>
            <person name="Gharbi K."/>
            <person name="Hall N."/>
            <person name="Watson M."/>
            <person name="Adriaenssens E.M."/>
            <person name="Foster-Nyarko E."/>
            <person name="Jarju S."/>
            <person name="Secka A."/>
            <person name="Antonio M."/>
            <person name="Oren A."/>
            <person name="Chaudhuri R.R."/>
            <person name="La Ragione R."/>
            <person name="Hildebrand F."/>
            <person name="Pallen M.J."/>
        </authorList>
    </citation>
    <scope>NUCLEOTIDE SEQUENCE</scope>
    <source>
        <strain evidence="1">ChiHejej3B27-3195</strain>
    </source>
</reference>
<organism evidence="1 2">
    <name type="scientific">Candidatus Nesterenkonia stercoripullorum</name>
    <dbReference type="NCBI Taxonomy" id="2838701"/>
    <lineage>
        <taxon>Bacteria</taxon>
        <taxon>Bacillati</taxon>
        <taxon>Actinomycetota</taxon>
        <taxon>Actinomycetes</taxon>
        <taxon>Micrococcales</taxon>
        <taxon>Micrococcaceae</taxon>
        <taxon>Nesterenkonia</taxon>
    </lineage>
</organism>
<sequence>MPLIDLSHPLESGMPVYPGDPEVSLSPALRIADDDVAVSRLDLGSHAGTHLDAPAHVVRGGATVDQLPLEWLVGRAMVLQCPQTEARLLRVDDVGALTDAPPSGGTRPRLPFIVCLATGWDQRFGTASMVEHPAVSLGLAQYLWARGARVLALDTLSPDPTAGQQEDEGATSSSAMPVHEFWLGNGGVIVENLIGLTRLPGVVELSLLPLRFRGGDGSPVRAVARVD</sequence>
<gene>
    <name evidence="1" type="ORF">H9871_01465</name>
</gene>
<dbReference type="PANTHER" id="PTHR31118:SF32">
    <property type="entry name" value="KYNURENINE FORMAMIDASE"/>
    <property type="match status" value="1"/>
</dbReference>
<reference evidence="1" key="2">
    <citation type="submission" date="2021-04" db="EMBL/GenBank/DDBJ databases">
        <authorList>
            <person name="Gilroy R."/>
        </authorList>
    </citation>
    <scope>NUCLEOTIDE SEQUENCE</scope>
    <source>
        <strain evidence="1">ChiHejej3B27-3195</strain>
    </source>
</reference>
<dbReference type="SUPFAM" id="SSF102198">
    <property type="entry name" value="Putative cyclase"/>
    <property type="match status" value="1"/>
</dbReference>
<dbReference type="GO" id="GO:0004061">
    <property type="term" value="F:arylformamidase activity"/>
    <property type="evidence" value="ECO:0007669"/>
    <property type="project" value="InterPro"/>
</dbReference>
<dbReference type="Pfam" id="PF04199">
    <property type="entry name" value="Cyclase"/>
    <property type="match status" value="1"/>
</dbReference>
<dbReference type="PANTHER" id="PTHR31118">
    <property type="entry name" value="CYCLASE-LIKE PROTEIN 2"/>
    <property type="match status" value="1"/>
</dbReference>
<name>A0A9D1S118_9MICC</name>
<dbReference type="InterPro" id="IPR007325">
    <property type="entry name" value="KFase/CYL"/>
</dbReference>
<dbReference type="GO" id="GO:0019441">
    <property type="term" value="P:L-tryptophan catabolic process to kynurenine"/>
    <property type="evidence" value="ECO:0007669"/>
    <property type="project" value="InterPro"/>
</dbReference>
<dbReference type="EMBL" id="DXGD01000055">
    <property type="protein sequence ID" value="HIW98790.1"/>
    <property type="molecule type" value="Genomic_DNA"/>
</dbReference>